<keyword evidence="4" id="KW-1185">Reference proteome</keyword>
<organism evidence="3 4">
    <name type="scientific">Lupinus albus</name>
    <name type="common">White lupine</name>
    <name type="synonym">Lupinus termis</name>
    <dbReference type="NCBI Taxonomy" id="3870"/>
    <lineage>
        <taxon>Eukaryota</taxon>
        <taxon>Viridiplantae</taxon>
        <taxon>Streptophyta</taxon>
        <taxon>Embryophyta</taxon>
        <taxon>Tracheophyta</taxon>
        <taxon>Spermatophyta</taxon>
        <taxon>Magnoliopsida</taxon>
        <taxon>eudicotyledons</taxon>
        <taxon>Gunneridae</taxon>
        <taxon>Pentapetalae</taxon>
        <taxon>rosids</taxon>
        <taxon>fabids</taxon>
        <taxon>Fabales</taxon>
        <taxon>Fabaceae</taxon>
        <taxon>Papilionoideae</taxon>
        <taxon>50 kb inversion clade</taxon>
        <taxon>genistoids sensu lato</taxon>
        <taxon>core genistoids</taxon>
        <taxon>Genisteae</taxon>
        <taxon>Lupinus</taxon>
    </lineage>
</organism>
<dbReference type="SUPFAM" id="SSF52200">
    <property type="entry name" value="Toll/Interleukin receptor TIR domain"/>
    <property type="match status" value="1"/>
</dbReference>
<accession>A0A6A4QFP9</accession>
<dbReference type="PANTHER" id="PTHR32009:SF155">
    <property type="entry name" value="DISEASE RESISTANCE PROTEIN (TIR-NBS-LRR CLASS)"/>
    <property type="match status" value="1"/>
</dbReference>
<dbReference type="SMART" id="SM00255">
    <property type="entry name" value="TIR"/>
    <property type="match status" value="1"/>
</dbReference>
<keyword evidence="1" id="KW-0520">NAD</keyword>
<dbReference type="OrthoDB" id="1718299at2759"/>
<evidence type="ECO:0000313" key="3">
    <source>
        <dbReference type="EMBL" id="KAE9612700.1"/>
    </source>
</evidence>
<dbReference type="Proteomes" id="UP000447434">
    <property type="component" value="Chromosome 6"/>
</dbReference>
<dbReference type="PANTHER" id="PTHR32009">
    <property type="entry name" value="TMV RESISTANCE PROTEIN N-LIKE"/>
    <property type="match status" value="1"/>
</dbReference>
<proteinExistence type="predicted"/>
<comment type="caution">
    <text evidence="3">The sequence shown here is derived from an EMBL/GenBank/DDBJ whole genome shotgun (WGS) entry which is preliminary data.</text>
</comment>
<protein>
    <submittedName>
        <fullName evidence="3">Putative TIR domain-containing protein</fullName>
    </submittedName>
</protein>
<evidence type="ECO:0000259" key="2">
    <source>
        <dbReference type="PROSITE" id="PS50104"/>
    </source>
</evidence>
<name>A0A6A4QFP9_LUPAL</name>
<dbReference type="GO" id="GO:0007165">
    <property type="term" value="P:signal transduction"/>
    <property type="evidence" value="ECO:0007669"/>
    <property type="project" value="InterPro"/>
</dbReference>
<dbReference type="Gene3D" id="3.40.50.10140">
    <property type="entry name" value="Toll/interleukin-1 receptor homology (TIR) domain"/>
    <property type="match status" value="1"/>
</dbReference>
<dbReference type="InterPro" id="IPR035897">
    <property type="entry name" value="Toll_tir_struct_dom_sf"/>
</dbReference>
<reference evidence="4" key="1">
    <citation type="journal article" date="2020" name="Nat. Commun.">
        <title>Genome sequence of the cluster root forming white lupin.</title>
        <authorList>
            <person name="Hufnagel B."/>
            <person name="Marques A."/>
            <person name="Soriano A."/>
            <person name="Marques L."/>
            <person name="Divol F."/>
            <person name="Doumas P."/>
            <person name="Sallet E."/>
            <person name="Mancinotti D."/>
            <person name="Carrere S."/>
            <person name="Marande W."/>
            <person name="Arribat S."/>
            <person name="Keller J."/>
            <person name="Huneau C."/>
            <person name="Blein T."/>
            <person name="Aime D."/>
            <person name="Laguerre M."/>
            <person name="Taylor J."/>
            <person name="Schubert V."/>
            <person name="Nelson M."/>
            <person name="Geu-Flores F."/>
            <person name="Crespi M."/>
            <person name="Gallardo-Guerrero K."/>
            <person name="Delaux P.-M."/>
            <person name="Salse J."/>
            <person name="Berges H."/>
            <person name="Guyot R."/>
            <person name="Gouzy J."/>
            <person name="Peret B."/>
        </authorList>
    </citation>
    <scope>NUCLEOTIDE SEQUENCE [LARGE SCALE GENOMIC DNA]</scope>
    <source>
        <strain evidence="4">cv. Amiga</strain>
    </source>
</reference>
<feature type="domain" description="TIR" evidence="2">
    <location>
        <begin position="7"/>
        <end position="164"/>
    </location>
</feature>
<dbReference type="AlphaFoldDB" id="A0A6A4QFP9"/>
<dbReference type="InterPro" id="IPR000157">
    <property type="entry name" value="TIR_dom"/>
</dbReference>
<gene>
    <name evidence="3" type="ORF">Lalb_Chr06g0175851</name>
</gene>
<dbReference type="PROSITE" id="PS50104">
    <property type="entry name" value="TIR"/>
    <property type="match status" value="1"/>
</dbReference>
<dbReference type="Pfam" id="PF01582">
    <property type="entry name" value="TIR"/>
    <property type="match status" value="1"/>
</dbReference>
<evidence type="ECO:0000313" key="4">
    <source>
        <dbReference type="Proteomes" id="UP000447434"/>
    </source>
</evidence>
<evidence type="ECO:0000256" key="1">
    <source>
        <dbReference type="ARBA" id="ARBA00023027"/>
    </source>
</evidence>
<dbReference type="FunFam" id="3.40.50.10140:FF:000007">
    <property type="entry name" value="Disease resistance protein (TIR-NBS-LRR class)"/>
    <property type="match status" value="1"/>
</dbReference>
<sequence length="164" mass="18811">MSSLYQKTNDVFISFRGEDTRRNFISHLYSSLSQASIKTYIDTNMQKGDTLWPKLCQAIHNSDIALIVFSKNYAFSKWCLKELVKILKCRKSEGLVVIPVFYKVDPSCIKTQSGCYSKAFSKHEKDLLQKSDNEYVHKKLSKWKTALAEAANISGWDSSNSDYK</sequence>
<dbReference type="EMBL" id="WOCE01000006">
    <property type="protein sequence ID" value="KAE9612700.1"/>
    <property type="molecule type" value="Genomic_DNA"/>
</dbReference>